<dbReference type="RefSeq" id="WP_156038197.1">
    <property type="nucleotide sequence ID" value="NZ_FTNE01000056.1"/>
</dbReference>
<dbReference type="Proteomes" id="UP000186308">
    <property type="component" value="Unassembled WGS sequence"/>
</dbReference>
<name>A0A8G2CP61_ACIRU</name>
<feature type="compositionally biased region" description="Basic and acidic residues" evidence="1">
    <location>
        <begin position="24"/>
        <end position="33"/>
    </location>
</feature>
<comment type="caution">
    <text evidence="2">The sequence shown here is derived from an EMBL/GenBank/DDBJ whole genome shotgun (WGS) entry which is preliminary data.</text>
</comment>
<feature type="region of interest" description="Disordered" evidence="1">
    <location>
        <begin position="24"/>
        <end position="78"/>
    </location>
</feature>
<accession>A0A8G2CP61</accession>
<evidence type="ECO:0000313" key="2">
    <source>
        <dbReference type="EMBL" id="SIR56364.1"/>
    </source>
</evidence>
<proteinExistence type="predicted"/>
<reference evidence="2 3" key="1">
    <citation type="submission" date="2017-01" db="EMBL/GenBank/DDBJ databases">
        <authorList>
            <person name="Varghese N."/>
            <person name="Submissions S."/>
        </authorList>
    </citation>
    <scope>NUCLEOTIDE SEQUENCE [LARGE SCALE GENOMIC DNA]</scope>
    <source>
        <strain evidence="2 3">ATCC 35905</strain>
    </source>
</reference>
<gene>
    <name evidence="2" type="ORF">SAMN05421828_1568</name>
</gene>
<evidence type="ECO:0000313" key="3">
    <source>
        <dbReference type="Proteomes" id="UP000186308"/>
    </source>
</evidence>
<dbReference type="AlphaFoldDB" id="A0A8G2CP61"/>
<organism evidence="2 3">
    <name type="scientific">Acidiphilium rubrum</name>
    <dbReference type="NCBI Taxonomy" id="526"/>
    <lineage>
        <taxon>Bacteria</taxon>
        <taxon>Pseudomonadati</taxon>
        <taxon>Pseudomonadota</taxon>
        <taxon>Alphaproteobacteria</taxon>
        <taxon>Acetobacterales</taxon>
        <taxon>Acidocellaceae</taxon>
        <taxon>Acidiphilium</taxon>
    </lineage>
</organism>
<protein>
    <submittedName>
        <fullName evidence="2">Uncharacterized protein</fullName>
    </submittedName>
</protein>
<evidence type="ECO:0000256" key="1">
    <source>
        <dbReference type="SAM" id="MobiDB-lite"/>
    </source>
</evidence>
<sequence length="211" mass="22827">MWAYVGGVAALAAVAAAITYFRSDNDSGTKGPDKPPPSPPPNRFGEQYTAKHRPAPSSSKPSEHHSNKNANAGPIDDGTPFIQTTKRHLWLLNLTVGDVVADERLATELGIEPILGWHQDRSIILAILVKPDGFHAHKSGPRLRISSTDYVAAALPPISRQAVPILSSCDDGWRFEGFFRLGHPATNSVACNQIDGAPPELLDLKKRRDEG</sequence>
<keyword evidence="3" id="KW-1185">Reference proteome</keyword>
<dbReference type="EMBL" id="FTNE01000056">
    <property type="protein sequence ID" value="SIR56364.1"/>
    <property type="molecule type" value="Genomic_DNA"/>
</dbReference>